<reference evidence="2 3" key="1">
    <citation type="submission" date="2024-11" db="EMBL/GenBank/DDBJ databases">
        <title>Chromosome-level genome assembly of Eucalyptus globulus Labill. provides insights into its genome evolution.</title>
        <authorList>
            <person name="Li X."/>
        </authorList>
    </citation>
    <scope>NUCLEOTIDE SEQUENCE [LARGE SCALE GENOMIC DNA]</scope>
    <source>
        <strain evidence="2">CL2024</strain>
        <tissue evidence="2">Fresh tender leaves</tissue>
    </source>
</reference>
<comment type="caution">
    <text evidence="2">The sequence shown here is derived from an EMBL/GenBank/DDBJ whole genome shotgun (WGS) entry which is preliminary data.</text>
</comment>
<sequence length="66" mass="7139">NAPRVPTPHHLFQIPRAVAAASSAVENPLISFVPSSTEQQPIPATSSGKKLYKNKKKANKKLHVDP</sequence>
<evidence type="ECO:0000256" key="1">
    <source>
        <dbReference type="SAM" id="MobiDB-lite"/>
    </source>
</evidence>
<feature type="compositionally biased region" description="Polar residues" evidence="1">
    <location>
        <begin position="35"/>
        <end position="48"/>
    </location>
</feature>
<name>A0ABD3KUE9_EUCGL</name>
<dbReference type="Proteomes" id="UP001634007">
    <property type="component" value="Unassembled WGS sequence"/>
</dbReference>
<accession>A0ABD3KUE9</accession>
<dbReference type="AlphaFoldDB" id="A0ABD3KUE9"/>
<feature type="non-terminal residue" evidence="2">
    <location>
        <position position="1"/>
    </location>
</feature>
<gene>
    <name evidence="2" type="ORF">ACJRO7_016778</name>
</gene>
<feature type="non-terminal residue" evidence="2">
    <location>
        <position position="66"/>
    </location>
</feature>
<keyword evidence="3" id="KW-1185">Reference proteome</keyword>
<feature type="region of interest" description="Disordered" evidence="1">
    <location>
        <begin position="35"/>
        <end position="66"/>
    </location>
</feature>
<feature type="compositionally biased region" description="Basic residues" evidence="1">
    <location>
        <begin position="50"/>
        <end position="66"/>
    </location>
</feature>
<evidence type="ECO:0000313" key="3">
    <source>
        <dbReference type="Proteomes" id="UP001634007"/>
    </source>
</evidence>
<protein>
    <submittedName>
        <fullName evidence="2">Uncharacterized protein</fullName>
    </submittedName>
</protein>
<proteinExistence type="predicted"/>
<evidence type="ECO:0000313" key="2">
    <source>
        <dbReference type="EMBL" id="KAL3741202.1"/>
    </source>
</evidence>
<dbReference type="EMBL" id="JBJKBG010000004">
    <property type="protein sequence ID" value="KAL3741202.1"/>
    <property type="molecule type" value="Genomic_DNA"/>
</dbReference>
<organism evidence="2 3">
    <name type="scientific">Eucalyptus globulus</name>
    <name type="common">Tasmanian blue gum</name>
    <dbReference type="NCBI Taxonomy" id="34317"/>
    <lineage>
        <taxon>Eukaryota</taxon>
        <taxon>Viridiplantae</taxon>
        <taxon>Streptophyta</taxon>
        <taxon>Embryophyta</taxon>
        <taxon>Tracheophyta</taxon>
        <taxon>Spermatophyta</taxon>
        <taxon>Magnoliopsida</taxon>
        <taxon>eudicotyledons</taxon>
        <taxon>Gunneridae</taxon>
        <taxon>Pentapetalae</taxon>
        <taxon>rosids</taxon>
        <taxon>malvids</taxon>
        <taxon>Myrtales</taxon>
        <taxon>Myrtaceae</taxon>
        <taxon>Myrtoideae</taxon>
        <taxon>Eucalypteae</taxon>
        <taxon>Eucalyptus</taxon>
    </lineage>
</organism>